<feature type="transmembrane region" description="Helical" evidence="6">
    <location>
        <begin position="141"/>
        <end position="165"/>
    </location>
</feature>
<evidence type="ECO:0000313" key="8">
    <source>
        <dbReference type="Proteomes" id="UP000190312"/>
    </source>
</evidence>
<evidence type="ECO:0000256" key="5">
    <source>
        <dbReference type="ARBA" id="ARBA00023136"/>
    </source>
</evidence>
<dbReference type="PANTHER" id="PTHR45649">
    <property type="entry name" value="AMINO-ACID PERMEASE BAT1"/>
    <property type="match status" value="1"/>
</dbReference>
<sequence length="696" mass="77307">MLSSGQLELKDIGSARSPHVEERNGSLDPDLSDDVKAGFTVNDQRDMQRMGKKQELRRNFRMASTIGFTTCVMGTWEILLTSNTPGLTAGGRPALFWSLVWAYCGQFFIVLSMAEMSSMAPTAGGQYHWVSEFAPRAYQKFLSYASGWLSTISWQSIVALDAYLAGTIVQGLISLNDDGYTPARWQGTLLVFAAAIGMSLFNIFGAKHLPLAEGIFVTCHFFAFIPVIVTLLVLAPKAKAEDVFTGFTDYGSGWPSVSWTVMVGQVSCMFVVLGSDSVAHMSEEIENASVIVPKSMIWAFLLNIPFAFGLLLTYLFCMPDVQSALDSPTGFPFIHVFREAVNNTAGATILVVIVLVLIVMITISSLASASRQTFAFARDNGLPFSNWLGEVNPRLHIPVNSIIVTCLFSMAMSLINIGSTVAFNAMLSLSTTALMATYLISIGCIIARRISCNPPLPPSRWTLGRFGMPVNILAMVYASWSFFWSFWPNAYDVNAENFNWASVLFVGLMGISTIVFFGGGSSYTYYRKPDTINEPASELEGYLELEEETLRHIEGKVYVVGAKEYRLNRLVGESMNVSYNQRRAVFWATRASDSLEAIIKFFIEQHPILATVDIRRRIFRRLGRTAIEAEIKALEAGEDVKGLPHILERCSDVQGPEFEYPAIATPRREWPISENTNVIQQLGREIWWIYGQSRDT</sequence>
<keyword evidence="3 6" id="KW-0812">Transmembrane</keyword>
<dbReference type="GO" id="GO:0022857">
    <property type="term" value="F:transmembrane transporter activity"/>
    <property type="evidence" value="ECO:0007669"/>
    <property type="project" value="InterPro"/>
</dbReference>
<feature type="transmembrane region" description="Helical" evidence="6">
    <location>
        <begin position="468"/>
        <end position="487"/>
    </location>
</feature>
<feature type="transmembrane region" description="Helical" evidence="6">
    <location>
        <begin position="347"/>
        <end position="369"/>
    </location>
</feature>
<reference evidence="7 8" key="1">
    <citation type="submission" date="2016-10" db="EMBL/GenBank/DDBJ databases">
        <title>Genome sequencing of Aspergillus oryzae BCC7051.</title>
        <authorList>
            <person name="Thammarongtham C."/>
            <person name="Vorapreeda T."/>
            <person name="Nookaew I."/>
            <person name="Srisuk T."/>
            <person name="Land M."/>
            <person name="Jeennor S."/>
            <person name="Laoteng K."/>
        </authorList>
    </citation>
    <scope>NUCLEOTIDE SEQUENCE [LARGE SCALE GENOMIC DNA]</scope>
    <source>
        <strain evidence="7 8">BCC7051</strain>
    </source>
</reference>
<evidence type="ECO:0000256" key="6">
    <source>
        <dbReference type="SAM" id="Phobius"/>
    </source>
</evidence>
<feature type="transmembrane region" description="Helical" evidence="6">
    <location>
        <begin position="296"/>
        <end position="316"/>
    </location>
</feature>
<evidence type="ECO:0000256" key="1">
    <source>
        <dbReference type="ARBA" id="ARBA00004141"/>
    </source>
</evidence>
<protein>
    <recommendedName>
        <fullName evidence="9">Amino acid transporter</fullName>
    </recommendedName>
</protein>
<proteinExistence type="predicted"/>
<dbReference type="OrthoDB" id="3257095at2759"/>
<dbReference type="EMBL" id="MKZY01000023">
    <property type="protein sequence ID" value="OOO03839.1"/>
    <property type="molecule type" value="Genomic_DNA"/>
</dbReference>
<evidence type="ECO:0000256" key="3">
    <source>
        <dbReference type="ARBA" id="ARBA00022692"/>
    </source>
</evidence>
<feature type="transmembrane region" description="Helical" evidence="6">
    <location>
        <begin position="256"/>
        <end position="275"/>
    </location>
</feature>
<dbReference type="Gene3D" id="1.20.1740.10">
    <property type="entry name" value="Amino acid/polyamine transporter I"/>
    <property type="match status" value="1"/>
</dbReference>
<dbReference type="AlphaFoldDB" id="A0A1S9D441"/>
<keyword evidence="2" id="KW-0813">Transport</keyword>
<dbReference type="GO" id="GO:0016020">
    <property type="term" value="C:membrane"/>
    <property type="evidence" value="ECO:0007669"/>
    <property type="project" value="UniProtKB-SubCell"/>
</dbReference>
<evidence type="ECO:0008006" key="9">
    <source>
        <dbReference type="Google" id="ProtNLM"/>
    </source>
</evidence>
<evidence type="ECO:0000256" key="4">
    <source>
        <dbReference type="ARBA" id="ARBA00022989"/>
    </source>
</evidence>
<evidence type="ECO:0000256" key="2">
    <source>
        <dbReference type="ARBA" id="ARBA00022448"/>
    </source>
</evidence>
<feature type="transmembrane region" description="Helical" evidence="6">
    <location>
        <begin position="421"/>
        <end position="447"/>
    </location>
</feature>
<dbReference type="PANTHER" id="PTHR45649:SF4">
    <property type="entry name" value="TRANSPORTER, PUTATIVE (EUROFUNG)-RELATED"/>
    <property type="match status" value="1"/>
</dbReference>
<evidence type="ECO:0000313" key="7">
    <source>
        <dbReference type="EMBL" id="OOO03839.1"/>
    </source>
</evidence>
<feature type="transmembrane region" description="Helical" evidence="6">
    <location>
        <begin position="499"/>
        <end position="518"/>
    </location>
</feature>
<name>A0A1S9D441_ASPOZ</name>
<keyword evidence="5 6" id="KW-0472">Membrane</keyword>
<accession>A0A1S9D441</accession>
<gene>
    <name evidence="7" type="ORF">OAory_01022500</name>
</gene>
<comment type="caution">
    <text evidence="7">The sequence shown here is derived from an EMBL/GenBank/DDBJ whole genome shotgun (WGS) entry which is preliminary data.</text>
</comment>
<dbReference type="Pfam" id="PF13520">
    <property type="entry name" value="AA_permease_2"/>
    <property type="match status" value="1"/>
</dbReference>
<feature type="transmembrane region" description="Helical" evidence="6">
    <location>
        <begin position="94"/>
        <end position="114"/>
    </location>
</feature>
<organism evidence="7 8">
    <name type="scientific">Aspergillus oryzae</name>
    <name type="common">Yellow koji mold</name>
    <dbReference type="NCBI Taxonomy" id="5062"/>
    <lineage>
        <taxon>Eukaryota</taxon>
        <taxon>Fungi</taxon>
        <taxon>Dikarya</taxon>
        <taxon>Ascomycota</taxon>
        <taxon>Pezizomycotina</taxon>
        <taxon>Eurotiomycetes</taxon>
        <taxon>Eurotiomycetidae</taxon>
        <taxon>Eurotiales</taxon>
        <taxon>Aspergillaceae</taxon>
        <taxon>Aspergillus</taxon>
        <taxon>Aspergillus subgen. Circumdati</taxon>
    </lineage>
</organism>
<feature type="transmembrane region" description="Helical" evidence="6">
    <location>
        <begin position="215"/>
        <end position="236"/>
    </location>
</feature>
<keyword evidence="4 6" id="KW-1133">Transmembrane helix</keyword>
<feature type="transmembrane region" description="Helical" evidence="6">
    <location>
        <begin position="59"/>
        <end position="79"/>
    </location>
</feature>
<feature type="transmembrane region" description="Helical" evidence="6">
    <location>
        <begin position="185"/>
        <end position="203"/>
    </location>
</feature>
<dbReference type="VEuPathDB" id="FungiDB:AO090012000063"/>
<comment type="subcellular location">
    <subcellularLocation>
        <location evidence="1">Membrane</location>
        <topology evidence="1">Multi-pass membrane protein</topology>
    </subcellularLocation>
</comment>
<feature type="transmembrane region" description="Helical" evidence="6">
    <location>
        <begin position="395"/>
        <end position="415"/>
    </location>
</feature>
<dbReference type="Proteomes" id="UP000190312">
    <property type="component" value="Unassembled WGS sequence"/>
</dbReference>
<dbReference type="InterPro" id="IPR002293">
    <property type="entry name" value="AA/rel_permease1"/>
</dbReference>